<feature type="transmembrane region" description="Helical" evidence="6">
    <location>
        <begin position="46"/>
        <end position="68"/>
    </location>
</feature>
<dbReference type="AlphaFoldDB" id="A0A8E0VL80"/>
<evidence type="ECO:0000256" key="2">
    <source>
        <dbReference type="ARBA" id="ARBA00022448"/>
    </source>
</evidence>
<organism evidence="7 8">
    <name type="scientific">Fasciolopsis buskii</name>
    <dbReference type="NCBI Taxonomy" id="27845"/>
    <lineage>
        <taxon>Eukaryota</taxon>
        <taxon>Metazoa</taxon>
        <taxon>Spiralia</taxon>
        <taxon>Lophotrochozoa</taxon>
        <taxon>Platyhelminthes</taxon>
        <taxon>Trematoda</taxon>
        <taxon>Digenea</taxon>
        <taxon>Plagiorchiida</taxon>
        <taxon>Echinostomata</taxon>
        <taxon>Echinostomatoidea</taxon>
        <taxon>Fasciolidae</taxon>
        <taxon>Fasciolopsis</taxon>
    </lineage>
</organism>
<dbReference type="Gene3D" id="1.20.1250.20">
    <property type="entry name" value="MFS general substrate transporter like domains"/>
    <property type="match status" value="2"/>
</dbReference>
<dbReference type="InterPro" id="IPR011701">
    <property type="entry name" value="MFS"/>
</dbReference>
<dbReference type="EMBL" id="LUCM01004058">
    <property type="protein sequence ID" value="KAA0194912.1"/>
    <property type="molecule type" value="Genomic_DNA"/>
</dbReference>
<comment type="caution">
    <text evidence="7">The sequence shown here is derived from an EMBL/GenBank/DDBJ whole genome shotgun (WGS) entry which is preliminary data.</text>
</comment>
<evidence type="ECO:0000256" key="3">
    <source>
        <dbReference type="ARBA" id="ARBA00022692"/>
    </source>
</evidence>
<keyword evidence="3 6" id="KW-0812">Transmembrane</keyword>
<reference evidence="7" key="1">
    <citation type="submission" date="2019-05" db="EMBL/GenBank/DDBJ databases">
        <title>Annotation for the trematode Fasciolopsis buski.</title>
        <authorList>
            <person name="Choi Y.-J."/>
        </authorList>
    </citation>
    <scope>NUCLEOTIDE SEQUENCE</scope>
    <source>
        <strain evidence="7">HT</strain>
        <tissue evidence="7">Whole worm</tissue>
    </source>
</reference>
<keyword evidence="5 6" id="KW-0472">Membrane</keyword>
<sequence length="458" mass="50337">MYGQPISACFCVLGGILIQLSYGYFYTIGNMGPYMVDYMDYYNKTVNANAIVWLTSVQISFEAVAMPLGAWMHRKCPIRAVVACGCLIHCGGIVLTFFTLKCGYLGVLFTYGLLQGFGMGFGYSVTISAATVWFPKHKGLVVGLIVAGFGAGGMIFTPIQTKYINPENVKVDKTAQRFTDPDLLGRVPLSFLLIAGIIAAIELVGIAMLNDKTIQVVLGVFILFCLEEVTVVISAAALFETNWKLNCRPCLPWFQLQFVGRTFLDDDLFLAGIGVAASVCNAVGRVIWGMICDRISFKIPLCLMLTLWAILICTFPHLTLLSGMVARAIYALWVSTMFFCLSGVFVLNPTATNILFGSRNMALNYGLIFTAFILGSILAAIVTTIPARENWVNLFSAISVACMLALLCVIWIVDTKVPTRLQFINLPVRLRNVYCQRFCRCSSCCCSMASEDVMMELS</sequence>
<feature type="transmembrane region" description="Helical" evidence="6">
    <location>
        <begin position="189"/>
        <end position="209"/>
    </location>
</feature>
<dbReference type="GO" id="GO:0022857">
    <property type="term" value="F:transmembrane transporter activity"/>
    <property type="evidence" value="ECO:0007669"/>
    <property type="project" value="InterPro"/>
</dbReference>
<evidence type="ECO:0000313" key="8">
    <source>
        <dbReference type="Proteomes" id="UP000728185"/>
    </source>
</evidence>
<accession>A0A8E0VL80</accession>
<protein>
    <submittedName>
        <fullName evidence="7">Oxalate:formate antiporter</fullName>
    </submittedName>
</protein>
<feature type="transmembrane region" description="Helical" evidence="6">
    <location>
        <begin position="112"/>
        <end position="133"/>
    </location>
</feature>
<feature type="transmembrane region" description="Helical" evidence="6">
    <location>
        <begin position="391"/>
        <end position="413"/>
    </location>
</feature>
<comment type="subcellular location">
    <subcellularLocation>
        <location evidence="1">Membrane</location>
        <topology evidence="1">Multi-pass membrane protein</topology>
    </subcellularLocation>
</comment>
<evidence type="ECO:0000256" key="4">
    <source>
        <dbReference type="ARBA" id="ARBA00022989"/>
    </source>
</evidence>
<dbReference type="PANTHER" id="PTHR43385">
    <property type="entry name" value="RIBOFLAVIN TRANSPORTER RIBJ"/>
    <property type="match status" value="1"/>
</dbReference>
<dbReference type="SUPFAM" id="SSF103473">
    <property type="entry name" value="MFS general substrate transporter"/>
    <property type="match status" value="1"/>
</dbReference>
<gene>
    <name evidence="7" type="ORF">FBUS_07951</name>
</gene>
<feature type="transmembrane region" description="Helical" evidence="6">
    <location>
        <begin position="216"/>
        <end position="239"/>
    </location>
</feature>
<evidence type="ECO:0000256" key="6">
    <source>
        <dbReference type="SAM" id="Phobius"/>
    </source>
</evidence>
<evidence type="ECO:0000313" key="7">
    <source>
        <dbReference type="EMBL" id="KAA0194912.1"/>
    </source>
</evidence>
<feature type="transmembrane region" description="Helical" evidence="6">
    <location>
        <begin position="140"/>
        <end position="159"/>
    </location>
</feature>
<keyword evidence="4 6" id="KW-1133">Transmembrane helix</keyword>
<proteinExistence type="predicted"/>
<dbReference type="Pfam" id="PF07690">
    <property type="entry name" value="MFS_1"/>
    <property type="match status" value="1"/>
</dbReference>
<evidence type="ECO:0000256" key="1">
    <source>
        <dbReference type="ARBA" id="ARBA00004141"/>
    </source>
</evidence>
<dbReference type="GO" id="GO:0016020">
    <property type="term" value="C:membrane"/>
    <property type="evidence" value="ECO:0007669"/>
    <property type="project" value="UniProtKB-SubCell"/>
</dbReference>
<feature type="transmembrane region" description="Helical" evidence="6">
    <location>
        <begin position="268"/>
        <end position="288"/>
    </location>
</feature>
<dbReference type="InterPro" id="IPR036259">
    <property type="entry name" value="MFS_trans_sf"/>
</dbReference>
<keyword evidence="8" id="KW-1185">Reference proteome</keyword>
<feature type="transmembrane region" description="Helical" evidence="6">
    <location>
        <begin position="330"/>
        <end position="350"/>
    </location>
</feature>
<feature type="transmembrane region" description="Helical" evidence="6">
    <location>
        <begin position="300"/>
        <end position="318"/>
    </location>
</feature>
<name>A0A8E0VL80_9TREM</name>
<dbReference type="InterPro" id="IPR052983">
    <property type="entry name" value="MFS_Riboflavin_Transporter"/>
</dbReference>
<keyword evidence="2" id="KW-0813">Transport</keyword>
<feature type="transmembrane region" description="Helical" evidence="6">
    <location>
        <begin position="80"/>
        <end position="100"/>
    </location>
</feature>
<dbReference type="Proteomes" id="UP000728185">
    <property type="component" value="Unassembled WGS sequence"/>
</dbReference>
<feature type="transmembrane region" description="Helical" evidence="6">
    <location>
        <begin position="7"/>
        <end position="26"/>
    </location>
</feature>
<evidence type="ECO:0000256" key="5">
    <source>
        <dbReference type="ARBA" id="ARBA00023136"/>
    </source>
</evidence>
<dbReference type="OrthoDB" id="410267at2759"/>
<feature type="transmembrane region" description="Helical" evidence="6">
    <location>
        <begin position="362"/>
        <end position="385"/>
    </location>
</feature>
<dbReference type="PANTHER" id="PTHR43385:SF1">
    <property type="entry name" value="RIBOFLAVIN TRANSPORTER RIBJ"/>
    <property type="match status" value="1"/>
</dbReference>